<dbReference type="Proteomes" id="UP000191024">
    <property type="component" value="Chromosome C"/>
</dbReference>
<dbReference type="AlphaFoldDB" id="A0A1G4J0K9"/>
<gene>
    <name evidence="1" type="ORF">LAMI_0C02058G</name>
</gene>
<dbReference type="OrthoDB" id="4036494at2759"/>
<reference evidence="2" key="1">
    <citation type="submission" date="2016-03" db="EMBL/GenBank/DDBJ databases">
        <authorList>
            <person name="Devillers H."/>
        </authorList>
    </citation>
    <scope>NUCLEOTIDE SEQUENCE [LARGE SCALE GENOMIC DNA]</scope>
</reference>
<evidence type="ECO:0000313" key="1">
    <source>
        <dbReference type="EMBL" id="SCU83118.1"/>
    </source>
</evidence>
<organism evidence="1 2">
    <name type="scientific">Lachancea mirantina</name>
    <dbReference type="NCBI Taxonomy" id="1230905"/>
    <lineage>
        <taxon>Eukaryota</taxon>
        <taxon>Fungi</taxon>
        <taxon>Dikarya</taxon>
        <taxon>Ascomycota</taxon>
        <taxon>Saccharomycotina</taxon>
        <taxon>Saccharomycetes</taxon>
        <taxon>Saccharomycetales</taxon>
        <taxon>Saccharomycetaceae</taxon>
        <taxon>Lachancea</taxon>
    </lineage>
</organism>
<keyword evidence="2" id="KW-1185">Reference proteome</keyword>
<name>A0A1G4J0K9_9SACH</name>
<proteinExistence type="predicted"/>
<evidence type="ECO:0000313" key="2">
    <source>
        <dbReference type="Proteomes" id="UP000191024"/>
    </source>
</evidence>
<protein>
    <submittedName>
        <fullName evidence="1">LAMI_0C02058g1_1</fullName>
    </submittedName>
</protein>
<dbReference type="EMBL" id="LT598466">
    <property type="protein sequence ID" value="SCU83118.1"/>
    <property type="molecule type" value="Genomic_DNA"/>
</dbReference>
<dbReference type="SUPFAM" id="SSF75011">
    <property type="entry name" value="3-carboxy-cis,cis-mucoante lactonizing enzyme"/>
    <property type="match status" value="1"/>
</dbReference>
<sequence>MEALFERGSWLLLKSGAQVLLYRNLELFTRWDDAETVEFRCQVSSDELQVYGSRGRRIESRRVNLAAPGQVSKCEKVLEVWFEVSRYEILWEPGWVLCSDSAAGCLHVFDVVFGRYVGYVRFYAFHERVVLVDTHEFMVVASKFDQDVMTASATLNVYKIHENRNLALSLSVSLGEELATHKIVRDSRFAHFGVVSVHEILRTTKIRLYLPKVAEPFYEADVGAIGAYRTCFADEITIVFAGTDPVTDTMMLVAHDVASSRAVSRVAPPTQIAAPTRVTYLSASSTKTICFALSSDPNLVYVWDLQTGVSTCTQPSPVIALPHDYSDTKSTASGFYVCPDRLSTLSVRFRDLNQLLQAS</sequence>
<accession>A0A1G4J0K9</accession>